<proteinExistence type="predicted"/>
<dbReference type="SUPFAM" id="SSF50965">
    <property type="entry name" value="Galactose oxidase, central domain"/>
    <property type="match status" value="1"/>
</dbReference>
<organism evidence="1 2">
    <name type="scientific">Reticulomyxa filosa</name>
    <dbReference type="NCBI Taxonomy" id="46433"/>
    <lineage>
        <taxon>Eukaryota</taxon>
        <taxon>Sar</taxon>
        <taxon>Rhizaria</taxon>
        <taxon>Retaria</taxon>
        <taxon>Foraminifera</taxon>
        <taxon>Monothalamids</taxon>
        <taxon>Reticulomyxidae</taxon>
        <taxon>Reticulomyxa</taxon>
    </lineage>
</organism>
<accession>X6NNG1</accession>
<evidence type="ECO:0008006" key="3">
    <source>
        <dbReference type="Google" id="ProtNLM"/>
    </source>
</evidence>
<dbReference type="Gene3D" id="2.120.10.80">
    <property type="entry name" value="Kelch-type beta propeller"/>
    <property type="match status" value="2"/>
</dbReference>
<dbReference type="InterPro" id="IPR015915">
    <property type="entry name" value="Kelch-typ_b-propeller"/>
</dbReference>
<dbReference type="EMBL" id="ASPP01007369">
    <property type="protein sequence ID" value="ETO27254.1"/>
    <property type="molecule type" value="Genomic_DNA"/>
</dbReference>
<name>X6NNG1_RETFI</name>
<comment type="caution">
    <text evidence="1">The sequence shown here is derived from an EMBL/GenBank/DDBJ whole genome shotgun (WGS) entry which is preliminary data.</text>
</comment>
<dbReference type="AlphaFoldDB" id="X6NNG1"/>
<sequence length="396" mass="45205">MKARFETLDCLPTPLPLSQCVVYKDEILICGGFHETACYSYHTKKKQYKQICSYPKDVKLFGHCVVKRVNQDNPNAITLLSFGGKYKHTLVMNYVSVWTNVDSDDGDEDDNKEDQKKEIRPSARGKNTWLPFTDKQNRVIQIGRPEDYYDGARAVIGGSLQHLLFITYAPKHIDVFNLDTYTYVLRSTLPLGDDNTDILYHCFVCKTMPAMDKSNITEMVLFYKKLGFAITYDETKHAFEFQKLTVSDAIAPFVDYAYVYINGDILFFGGDSSDVGGVSKAVHKYSTKEKKWTKFDHTLPVALSDCIGIVSEDHSCVHILGGFDHNYNGVSTHLKTDARQWLGGVRDEDTYTKVKPKVQAPKPSLMKMDPEEILKHPEAVEKQSFFFFKKKKRTNI</sequence>
<dbReference type="Proteomes" id="UP000023152">
    <property type="component" value="Unassembled WGS sequence"/>
</dbReference>
<evidence type="ECO:0000313" key="2">
    <source>
        <dbReference type="Proteomes" id="UP000023152"/>
    </source>
</evidence>
<evidence type="ECO:0000313" key="1">
    <source>
        <dbReference type="EMBL" id="ETO27254.1"/>
    </source>
</evidence>
<dbReference type="InterPro" id="IPR011043">
    <property type="entry name" value="Gal_Oxase/kelch_b-propeller"/>
</dbReference>
<reference evidence="1 2" key="1">
    <citation type="journal article" date="2013" name="Curr. Biol.">
        <title>The Genome of the Foraminiferan Reticulomyxa filosa.</title>
        <authorList>
            <person name="Glockner G."/>
            <person name="Hulsmann N."/>
            <person name="Schleicher M."/>
            <person name="Noegel A.A."/>
            <person name="Eichinger L."/>
            <person name="Gallinger C."/>
            <person name="Pawlowski J."/>
            <person name="Sierra R."/>
            <person name="Euteneuer U."/>
            <person name="Pillet L."/>
            <person name="Moustafa A."/>
            <person name="Platzer M."/>
            <person name="Groth M."/>
            <person name="Szafranski K."/>
            <person name="Schliwa M."/>
        </authorList>
    </citation>
    <scope>NUCLEOTIDE SEQUENCE [LARGE SCALE GENOMIC DNA]</scope>
</reference>
<protein>
    <recommendedName>
        <fullName evidence="3">Kelch motif family protein</fullName>
    </recommendedName>
</protein>
<keyword evidence="2" id="KW-1185">Reference proteome</keyword>
<gene>
    <name evidence="1" type="ORF">RFI_09878</name>
</gene>